<reference evidence="2" key="1">
    <citation type="journal article" date="2023" name="Front. Plant Sci.">
        <title>Chromosomal-level genome assembly of Melastoma candidum provides insights into trichome evolution.</title>
        <authorList>
            <person name="Zhong Y."/>
            <person name="Wu W."/>
            <person name="Sun C."/>
            <person name="Zou P."/>
            <person name="Liu Y."/>
            <person name="Dai S."/>
            <person name="Zhou R."/>
        </authorList>
    </citation>
    <scope>NUCLEOTIDE SEQUENCE [LARGE SCALE GENOMIC DNA]</scope>
</reference>
<gene>
    <name evidence="1" type="ORF">MLD38_009593</name>
</gene>
<evidence type="ECO:0000313" key="2">
    <source>
        <dbReference type="Proteomes" id="UP001057402"/>
    </source>
</evidence>
<proteinExistence type="predicted"/>
<protein>
    <submittedName>
        <fullName evidence="1">Uncharacterized protein</fullName>
    </submittedName>
</protein>
<dbReference type="Proteomes" id="UP001057402">
    <property type="component" value="Chromosome 3"/>
</dbReference>
<dbReference type="EMBL" id="CM042882">
    <property type="protein sequence ID" value="KAI4383794.1"/>
    <property type="molecule type" value="Genomic_DNA"/>
</dbReference>
<comment type="caution">
    <text evidence="1">The sequence shown here is derived from an EMBL/GenBank/DDBJ whole genome shotgun (WGS) entry which is preliminary data.</text>
</comment>
<sequence>MKTPLEVILVLFISLIWVQHTLSDQASNISTSEEWSCTCSFVPGNGRNGPASNCSKSCQCNPGAENRWTCICDGNGVPKIASGDQNPNCFEGCNCTSGSLSEMQLPTSRRYSTKIFVSVLLSCVVLTTVAFVASLTCYIWRKEKCRIRASVFSSDRETCCNSNCNLVYHNSSSFPETKKTVSTRIKAFSGLFYKVGFKTKPKSGNVRNTKWKFSYNELEFATDNFSNSNLIGLGGSSYVYRGKLRDGRIAAIKRLKHQDGPEEDSEFFTEVDLLSRLHHCHVVPLLGYCSELRGKHVERLLVFEYLASGNLRDCLDSTPGENISWETRVGIAIGAARGLEYLHEAAAPRVLHRDVKSTNILLDENGRAKITDLGMAKCVKADGHPSCSNSPARMQGTFGYFAPEYAIVGRASLKSDVFSFGVVLLELITGRQPILISASKGEESLVIWATPRLQDSRRVISELPDPRLNGNFTEEEMQIMAYLAKECLLLDPDSRPTMSEVVQILSTIAPENTRMRSIRADLLEWSSTNSFKTEVVAERPSSVTNSPTPVDVHEHSRVAFGEWSDPHSPPREEIINLNPDAKNGINVSCKQMEQLILLSSKARSCRTNNDEPVDLTEPRFESFCMTHTSSSSS</sequence>
<organism evidence="1 2">
    <name type="scientific">Melastoma candidum</name>
    <dbReference type="NCBI Taxonomy" id="119954"/>
    <lineage>
        <taxon>Eukaryota</taxon>
        <taxon>Viridiplantae</taxon>
        <taxon>Streptophyta</taxon>
        <taxon>Embryophyta</taxon>
        <taxon>Tracheophyta</taxon>
        <taxon>Spermatophyta</taxon>
        <taxon>Magnoliopsida</taxon>
        <taxon>eudicotyledons</taxon>
        <taxon>Gunneridae</taxon>
        <taxon>Pentapetalae</taxon>
        <taxon>rosids</taxon>
        <taxon>malvids</taxon>
        <taxon>Myrtales</taxon>
        <taxon>Melastomataceae</taxon>
        <taxon>Melastomatoideae</taxon>
        <taxon>Melastomateae</taxon>
        <taxon>Melastoma</taxon>
    </lineage>
</organism>
<evidence type="ECO:0000313" key="1">
    <source>
        <dbReference type="EMBL" id="KAI4383794.1"/>
    </source>
</evidence>
<accession>A0ACB9S1R1</accession>
<keyword evidence="2" id="KW-1185">Reference proteome</keyword>
<name>A0ACB9S1R1_9MYRT</name>